<gene>
    <name evidence="1" type="ORF">INT47_002431</name>
</gene>
<evidence type="ECO:0000313" key="2">
    <source>
        <dbReference type="Proteomes" id="UP000603453"/>
    </source>
</evidence>
<dbReference type="EMBL" id="JAEPRD010000011">
    <property type="protein sequence ID" value="KAG2210489.1"/>
    <property type="molecule type" value="Genomic_DNA"/>
</dbReference>
<reference evidence="1" key="1">
    <citation type="submission" date="2020-12" db="EMBL/GenBank/DDBJ databases">
        <title>Metabolic potential, ecology and presence of endohyphal bacteria is reflected in genomic diversity of Mucoromycotina.</title>
        <authorList>
            <person name="Muszewska A."/>
            <person name="Okrasinska A."/>
            <person name="Steczkiewicz K."/>
            <person name="Drgas O."/>
            <person name="Orlowska M."/>
            <person name="Perlinska-Lenart U."/>
            <person name="Aleksandrzak-Piekarczyk T."/>
            <person name="Szatraj K."/>
            <person name="Zielenkiewicz U."/>
            <person name="Pilsyk S."/>
            <person name="Malc E."/>
            <person name="Mieczkowski P."/>
            <person name="Kruszewska J.S."/>
            <person name="Biernat P."/>
            <person name="Pawlowska J."/>
        </authorList>
    </citation>
    <scope>NUCLEOTIDE SEQUENCE</scope>
    <source>
        <strain evidence="1">WA0000017839</strain>
    </source>
</reference>
<keyword evidence="2" id="KW-1185">Reference proteome</keyword>
<evidence type="ECO:0000313" key="1">
    <source>
        <dbReference type="EMBL" id="KAG2210489.1"/>
    </source>
</evidence>
<proteinExistence type="predicted"/>
<dbReference type="AlphaFoldDB" id="A0A8H7VDH5"/>
<comment type="caution">
    <text evidence="1">The sequence shown here is derived from an EMBL/GenBank/DDBJ whole genome shotgun (WGS) entry which is preliminary data.</text>
</comment>
<dbReference type="OrthoDB" id="2251393at2759"/>
<name>A0A8H7VDH5_9FUNG</name>
<dbReference type="Proteomes" id="UP000603453">
    <property type="component" value="Unassembled WGS sequence"/>
</dbReference>
<sequence length="317" mass="36695">MIDLSEQLMMEKGASSSYPACPEETTVNEFHIWQALVRQNRTSAIYSVRGIFGFSVYKNDIHEIVLGSSALWLPYALFGTGLVKWFLYLSYTEGHYKKRHLSEKRPHEGDQVILAHKKQCFSILTSVHNTTLYGPKFKSTDIERLTPFVHLAIESNQDISEEDAHIIQDNLDRRQKLKTLSQYIHELKTFEQCNVLVSLIRECLAQNNAHEIPLLVWTRAVEESNSTNQKRFHRLRPYSSISMTNFSIYNFNVYIQSRSTGLIDMRTWMKDRTGYADGIGYTGRDERLLMEASSGGLEEDIGYTVVFRYDLFSKSFK</sequence>
<organism evidence="1 2">
    <name type="scientific">Mucor saturninus</name>
    <dbReference type="NCBI Taxonomy" id="64648"/>
    <lineage>
        <taxon>Eukaryota</taxon>
        <taxon>Fungi</taxon>
        <taxon>Fungi incertae sedis</taxon>
        <taxon>Mucoromycota</taxon>
        <taxon>Mucoromycotina</taxon>
        <taxon>Mucoromycetes</taxon>
        <taxon>Mucorales</taxon>
        <taxon>Mucorineae</taxon>
        <taxon>Mucoraceae</taxon>
        <taxon>Mucor</taxon>
    </lineage>
</organism>
<protein>
    <submittedName>
        <fullName evidence="1">Uncharacterized protein</fullName>
    </submittedName>
</protein>
<accession>A0A8H7VDH5</accession>